<keyword evidence="3" id="KW-0963">Cytoplasm</keyword>
<evidence type="ECO:0000313" key="7">
    <source>
        <dbReference type="Proteomes" id="UP001196413"/>
    </source>
</evidence>
<dbReference type="PANTHER" id="PTHR46094:SF1">
    <property type="entry name" value="INTEGRATOR COMPLEX SUBUNIT 9"/>
    <property type="match status" value="1"/>
</dbReference>
<gene>
    <name evidence="6" type="ORF">KIN20_000283</name>
</gene>
<dbReference type="Proteomes" id="UP001196413">
    <property type="component" value="Unassembled WGS sequence"/>
</dbReference>
<evidence type="ECO:0000256" key="2">
    <source>
        <dbReference type="ARBA" id="ARBA00004496"/>
    </source>
</evidence>
<dbReference type="PANTHER" id="PTHR46094">
    <property type="entry name" value="INTEGRATOR COMPLEX SUBUNIT 9"/>
    <property type="match status" value="1"/>
</dbReference>
<keyword evidence="4" id="KW-0539">Nucleus</keyword>
<evidence type="ECO:0000313" key="6">
    <source>
        <dbReference type="EMBL" id="KAJ1345692.1"/>
    </source>
</evidence>
<protein>
    <recommendedName>
        <fullName evidence="5">Beta-Casp domain-containing protein</fullName>
    </recommendedName>
</protein>
<sequence length="665" mass="75015">MRLNLLCILDRLMMLELIEYFRRMVFDGIDNKWRRPSIYCAFVNAPARSPLEWKCFYSEETMDEALKRITTVAFNQPIDLPGGISVSACPSGYSIGSSNWIFKTEYERVGYLTSSSTRSTHARSVAWEKLQDADALILTSLSRTPELSLEGVVIEVSQTIVDTLKRGGNVLMPVNPVGSIFDLIDVVSRSIDNAGGSLLETRIYFVSPVAKGALAYSNINAEWLVEARQNAVYVPEEPFCHVALVRNGRLKLYDNICESFCLDCKSPCVVLTGHPSLRLGDAPYLLEMWGNDSKNALIMTDPDYPLNEVYRPYEELAIRAFYYPIETRLEFSQVNSTLLPVELKPKNLIVPDVYTIGHNSKSPTHNRIEFLVQYNPILPMKYDEQISISLPSKKMRKRKIEISSDVIKRLELRAHYANPEIGVVSLSGFLCAYDDAYELLPAKKKVGALRTKYTGQLTTDAILKALQKRNLSGRVIPHPDGERAIIRIDSLNSSITLAADVECGMTTQRSVKRLYCSPITRSQHYGRSSHIDSHILFPRVTPYEIYSPDFKPSDIEEKTPQKKEVLPKFLTKKEIYAHADEVATAKSSGCAPIKRALTLIRGLLHARSQLKTSLSDRSVTLFNFHTTDFAEKLVNSNIGSLVLVESEHSYARQAKALKKVEWPKR</sequence>
<evidence type="ECO:0000259" key="5">
    <source>
        <dbReference type="SMART" id="SM01027"/>
    </source>
</evidence>
<reference evidence="6" key="1">
    <citation type="submission" date="2021-06" db="EMBL/GenBank/DDBJ databases">
        <title>Parelaphostrongylus tenuis whole genome reference sequence.</title>
        <authorList>
            <person name="Garwood T.J."/>
            <person name="Larsen P.A."/>
            <person name="Fountain-Jones N.M."/>
            <person name="Garbe J.R."/>
            <person name="Macchietto M.G."/>
            <person name="Kania S.A."/>
            <person name="Gerhold R.W."/>
            <person name="Richards J.E."/>
            <person name="Wolf T.M."/>
        </authorList>
    </citation>
    <scope>NUCLEOTIDE SEQUENCE</scope>
    <source>
        <strain evidence="6">MNPRO001-30</strain>
        <tissue evidence="6">Meninges</tissue>
    </source>
</reference>
<dbReference type="InterPro" id="IPR022712">
    <property type="entry name" value="Beta_Casp"/>
</dbReference>
<dbReference type="GO" id="GO:0005737">
    <property type="term" value="C:cytoplasm"/>
    <property type="evidence" value="ECO:0007669"/>
    <property type="project" value="UniProtKB-SubCell"/>
</dbReference>
<dbReference type="Gene3D" id="3.40.50.10890">
    <property type="match status" value="1"/>
</dbReference>
<comment type="caution">
    <text evidence="6">The sequence shown here is derived from an EMBL/GenBank/DDBJ whole genome shotgun (WGS) entry which is preliminary data.</text>
</comment>
<dbReference type="InterPro" id="IPR036866">
    <property type="entry name" value="RibonucZ/Hydroxyglut_hydro"/>
</dbReference>
<evidence type="ECO:0000256" key="4">
    <source>
        <dbReference type="ARBA" id="ARBA00023242"/>
    </source>
</evidence>
<comment type="subcellular location">
    <subcellularLocation>
        <location evidence="2">Cytoplasm</location>
    </subcellularLocation>
    <subcellularLocation>
        <location evidence="1">Nucleus</location>
    </subcellularLocation>
</comment>
<accession>A0AAD5LRY5</accession>
<evidence type="ECO:0000256" key="3">
    <source>
        <dbReference type="ARBA" id="ARBA00022490"/>
    </source>
</evidence>
<dbReference type="SMART" id="SM01027">
    <property type="entry name" value="Beta-Casp"/>
    <property type="match status" value="1"/>
</dbReference>
<dbReference type="GO" id="GO:0034472">
    <property type="term" value="P:snRNA 3'-end processing"/>
    <property type="evidence" value="ECO:0007669"/>
    <property type="project" value="TreeGrafter"/>
</dbReference>
<name>A0AAD5LRY5_PARTN</name>
<dbReference type="SUPFAM" id="SSF56281">
    <property type="entry name" value="Metallo-hydrolase/oxidoreductase"/>
    <property type="match status" value="1"/>
</dbReference>
<keyword evidence="7" id="KW-1185">Reference proteome</keyword>
<dbReference type="InterPro" id="IPR027074">
    <property type="entry name" value="Integrator_9su"/>
</dbReference>
<dbReference type="GO" id="GO:0032039">
    <property type="term" value="C:integrator complex"/>
    <property type="evidence" value="ECO:0007669"/>
    <property type="project" value="InterPro"/>
</dbReference>
<evidence type="ECO:0000256" key="1">
    <source>
        <dbReference type="ARBA" id="ARBA00004123"/>
    </source>
</evidence>
<feature type="domain" description="Beta-Casp" evidence="5">
    <location>
        <begin position="180"/>
        <end position="309"/>
    </location>
</feature>
<proteinExistence type="predicted"/>
<dbReference type="AlphaFoldDB" id="A0AAD5LRY5"/>
<organism evidence="6 7">
    <name type="scientific">Parelaphostrongylus tenuis</name>
    <name type="common">Meningeal worm</name>
    <dbReference type="NCBI Taxonomy" id="148309"/>
    <lineage>
        <taxon>Eukaryota</taxon>
        <taxon>Metazoa</taxon>
        <taxon>Ecdysozoa</taxon>
        <taxon>Nematoda</taxon>
        <taxon>Chromadorea</taxon>
        <taxon>Rhabditida</taxon>
        <taxon>Rhabditina</taxon>
        <taxon>Rhabditomorpha</taxon>
        <taxon>Strongyloidea</taxon>
        <taxon>Metastrongylidae</taxon>
        <taxon>Parelaphostrongylus</taxon>
    </lineage>
</organism>
<dbReference type="EMBL" id="JAHQIW010000051">
    <property type="protein sequence ID" value="KAJ1345692.1"/>
    <property type="molecule type" value="Genomic_DNA"/>
</dbReference>